<feature type="compositionally biased region" description="Polar residues" evidence="1">
    <location>
        <begin position="228"/>
        <end position="237"/>
    </location>
</feature>
<accession>A0ABR2I665</accession>
<feature type="compositionally biased region" description="Basic and acidic residues" evidence="1">
    <location>
        <begin position="215"/>
        <end position="226"/>
    </location>
</feature>
<reference evidence="3 4" key="1">
    <citation type="submission" date="2024-04" db="EMBL/GenBank/DDBJ databases">
        <title>Tritrichomonas musculus Genome.</title>
        <authorList>
            <person name="Alves-Ferreira E."/>
            <person name="Grigg M."/>
            <person name="Lorenzi H."/>
            <person name="Galac M."/>
        </authorList>
    </citation>
    <scope>NUCLEOTIDE SEQUENCE [LARGE SCALE GENOMIC DNA]</scope>
    <source>
        <strain evidence="3 4">EAF2021</strain>
    </source>
</reference>
<evidence type="ECO:0000256" key="2">
    <source>
        <dbReference type="SAM" id="Phobius"/>
    </source>
</evidence>
<dbReference type="EMBL" id="JAPFFF010000019">
    <property type="protein sequence ID" value="KAK8857910.1"/>
    <property type="molecule type" value="Genomic_DNA"/>
</dbReference>
<evidence type="ECO:0000256" key="1">
    <source>
        <dbReference type="SAM" id="MobiDB-lite"/>
    </source>
</evidence>
<comment type="caution">
    <text evidence="3">The sequence shown here is derived from an EMBL/GenBank/DDBJ whole genome shotgun (WGS) entry which is preliminary data.</text>
</comment>
<feature type="transmembrane region" description="Helical" evidence="2">
    <location>
        <begin position="162"/>
        <end position="183"/>
    </location>
</feature>
<protein>
    <recommendedName>
        <fullName evidence="5">Tetraspanin family protein</fullName>
    </recommendedName>
</protein>
<organism evidence="3 4">
    <name type="scientific">Tritrichomonas musculus</name>
    <dbReference type="NCBI Taxonomy" id="1915356"/>
    <lineage>
        <taxon>Eukaryota</taxon>
        <taxon>Metamonada</taxon>
        <taxon>Parabasalia</taxon>
        <taxon>Tritrichomonadida</taxon>
        <taxon>Tritrichomonadidae</taxon>
        <taxon>Tritrichomonas</taxon>
    </lineage>
</organism>
<dbReference type="Proteomes" id="UP001470230">
    <property type="component" value="Unassembled WGS sequence"/>
</dbReference>
<evidence type="ECO:0000313" key="3">
    <source>
        <dbReference type="EMBL" id="KAK8857910.1"/>
    </source>
</evidence>
<keyword evidence="2" id="KW-0812">Transmembrane</keyword>
<gene>
    <name evidence="3" type="ORF">M9Y10_013009</name>
</gene>
<keyword evidence="2" id="KW-0472">Membrane</keyword>
<feature type="transmembrane region" description="Helical" evidence="2">
    <location>
        <begin position="12"/>
        <end position="35"/>
    </location>
</feature>
<evidence type="ECO:0008006" key="5">
    <source>
        <dbReference type="Google" id="ProtNLM"/>
    </source>
</evidence>
<feature type="transmembrane region" description="Helical" evidence="2">
    <location>
        <begin position="72"/>
        <end position="97"/>
    </location>
</feature>
<keyword evidence="2" id="KW-1133">Transmembrane helix</keyword>
<feature type="region of interest" description="Disordered" evidence="1">
    <location>
        <begin position="203"/>
        <end position="265"/>
    </location>
</feature>
<name>A0ABR2I665_9EUKA</name>
<evidence type="ECO:0000313" key="4">
    <source>
        <dbReference type="Proteomes" id="UP001470230"/>
    </source>
</evidence>
<feature type="transmembrane region" description="Helical" evidence="2">
    <location>
        <begin position="47"/>
        <end position="66"/>
    </location>
</feature>
<sequence>MNKVIVLTRGIVFTVFSFIFNFIPCILSIFALLIFKIFDSCKMSRNYGFLLIAIGLAILLVIQIFFNFKTNKIFLIILAVTYAIDIALYITLTVYVFQRDRIVNDFLGSKLDDPDFEGFAHYFNYKFNCCGFRDSSNCDKEKSCSSIVKSSFDDHKVAFRTLSLLSTLILIIIFGFCIFFIIWEFLYNKQGISNEHDELSEITENQPQNENDPENPEKSTKSEKSKSNLSHSNNDLVVNSKDNTANNKKNKKYVQLNDDSYSESEAHKKIEQEVFFGKPKYDPLEADPFEN</sequence>
<proteinExistence type="predicted"/>
<keyword evidence="4" id="KW-1185">Reference proteome</keyword>